<protein>
    <submittedName>
        <fullName evidence="2">Lipocalin family protein</fullName>
    </submittedName>
</protein>
<feature type="domain" description="AttH" evidence="1">
    <location>
        <begin position="22"/>
        <end position="199"/>
    </location>
</feature>
<sequence length="330" mass="37651">MKTNKHKISLPADDAFLDNQLIQWWYWTGQLTTNNGKRYGIELCFFAVDAAALHIFELFAHKIYGEKIPSDLTTVQMLNAAVTDIDADKFYSKVTYIPGRPKNIENGFALHDILNNCSAIGGNGNDTLVITVDDFKFELQAEQIKQPVLHYSGEKHEYQFGGYTYYYSREMMAAVGTLSHKGVKQTVSGDLWFDRQYGELVQASMLVGWQWFAIQLEGNVQIMLFAYHWQSEHMGSITNAAGETIALGASDFHIEILDWWTSPNSGRRYPAKWHINTGDYDLVVTPLVADQELDEDWLLIKYWEGACKVEGNHQGSAYVELVGYPRKHWL</sequence>
<dbReference type="Proteomes" id="UP001467690">
    <property type="component" value="Unassembled WGS sequence"/>
</dbReference>
<dbReference type="SUPFAM" id="SSF159245">
    <property type="entry name" value="AttH-like"/>
    <property type="match status" value="1"/>
</dbReference>
<dbReference type="PANTHER" id="PTHR38591:SF1">
    <property type="entry name" value="BLL1000 PROTEIN"/>
    <property type="match status" value="1"/>
</dbReference>
<keyword evidence="3" id="KW-1185">Reference proteome</keyword>
<gene>
    <name evidence="2" type="ORF">ABS311_16635</name>
</gene>
<comment type="caution">
    <text evidence="2">The sequence shown here is derived from an EMBL/GenBank/DDBJ whole genome shotgun (WGS) entry which is preliminary data.</text>
</comment>
<dbReference type="Pfam" id="PF07143">
    <property type="entry name" value="CrtC"/>
    <property type="match status" value="1"/>
</dbReference>
<name>A0ABV1RLH9_9ALTE</name>
<dbReference type="Gene3D" id="2.40.370.10">
    <property type="entry name" value="AttH-like domain"/>
    <property type="match status" value="2"/>
</dbReference>
<dbReference type="RefSeq" id="WP_185976627.1">
    <property type="nucleotide sequence ID" value="NZ_CP041660.1"/>
</dbReference>
<proteinExistence type="predicted"/>
<evidence type="ECO:0000313" key="3">
    <source>
        <dbReference type="Proteomes" id="UP001467690"/>
    </source>
</evidence>
<reference evidence="2 3" key="1">
    <citation type="submission" date="2024-06" db="EMBL/GenBank/DDBJ databases">
        <authorList>
            <person name="Chen R.Y."/>
        </authorList>
    </citation>
    <scope>NUCLEOTIDE SEQUENCE [LARGE SCALE GENOMIC DNA]</scope>
    <source>
        <strain evidence="2 3">D2</strain>
    </source>
</reference>
<dbReference type="Pfam" id="PF17186">
    <property type="entry name" value="Lipocalin_9"/>
    <property type="match status" value="1"/>
</dbReference>
<dbReference type="EMBL" id="JBELOE010000265">
    <property type="protein sequence ID" value="MER2493507.1"/>
    <property type="molecule type" value="Genomic_DNA"/>
</dbReference>
<dbReference type="InterPro" id="IPR010791">
    <property type="entry name" value="AttH_dom"/>
</dbReference>
<evidence type="ECO:0000259" key="1">
    <source>
        <dbReference type="Pfam" id="PF07143"/>
    </source>
</evidence>
<evidence type="ECO:0000313" key="2">
    <source>
        <dbReference type="EMBL" id="MER2493507.1"/>
    </source>
</evidence>
<accession>A0ABV1RLH9</accession>
<organism evidence="2 3">
    <name type="scientific">Catenovulum sediminis</name>
    <dbReference type="NCBI Taxonomy" id="1740262"/>
    <lineage>
        <taxon>Bacteria</taxon>
        <taxon>Pseudomonadati</taxon>
        <taxon>Pseudomonadota</taxon>
        <taxon>Gammaproteobacteria</taxon>
        <taxon>Alteromonadales</taxon>
        <taxon>Alteromonadaceae</taxon>
        <taxon>Catenovulum</taxon>
    </lineage>
</organism>
<dbReference type="PANTHER" id="PTHR38591">
    <property type="entry name" value="HYDROLASE"/>
    <property type="match status" value="1"/>
</dbReference>
<dbReference type="InterPro" id="IPR023374">
    <property type="entry name" value="AttH-like_dom_sf"/>
</dbReference>